<name>A0A165RKI2_9AGAM</name>
<accession>A0A165RKI2</accession>
<evidence type="ECO:0000313" key="2">
    <source>
        <dbReference type="Proteomes" id="UP000076761"/>
    </source>
</evidence>
<dbReference type="InParanoid" id="A0A165RKI2"/>
<proteinExistence type="predicted"/>
<evidence type="ECO:0000313" key="1">
    <source>
        <dbReference type="EMBL" id="KZT23943.1"/>
    </source>
</evidence>
<keyword evidence="2" id="KW-1185">Reference proteome</keyword>
<reference evidence="1 2" key="1">
    <citation type="journal article" date="2016" name="Mol. Biol. Evol.">
        <title>Comparative Genomics of Early-Diverging Mushroom-Forming Fungi Provides Insights into the Origins of Lignocellulose Decay Capabilities.</title>
        <authorList>
            <person name="Nagy L.G."/>
            <person name="Riley R."/>
            <person name="Tritt A."/>
            <person name="Adam C."/>
            <person name="Daum C."/>
            <person name="Floudas D."/>
            <person name="Sun H."/>
            <person name="Yadav J.S."/>
            <person name="Pangilinan J."/>
            <person name="Larsson K.H."/>
            <person name="Matsuura K."/>
            <person name="Barry K."/>
            <person name="Labutti K."/>
            <person name="Kuo R."/>
            <person name="Ohm R.A."/>
            <person name="Bhattacharya S.S."/>
            <person name="Shirouzu T."/>
            <person name="Yoshinaga Y."/>
            <person name="Martin F.M."/>
            <person name="Grigoriev I.V."/>
            <person name="Hibbett D.S."/>
        </authorList>
    </citation>
    <scope>NUCLEOTIDE SEQUENCE [LARGE SCALE GENOMIC DNA]</scope>
    <source>
        <strain evidence="1 2">HHB14362 ss-1</strain>
    </source>
</reference>
<dbReference type="Proteomes" id="UP000076761">
    <property type="component" value="Unassembled WGS sequence"/>
</dbReference>
<protein>
    <submittedName>
        <fullName evidence="1">Uncharacterized protein</fullName>
    </submittedName>
</protein>
<organism evidence="1 2">
    <name type="scientific">Neolentinus lepideus HHB14362 ss-1</name>
    <dbReference type="NCBI Taxonomy" id="1314782"/>
    <lineage>
        <taxon>Eukaryota</taxon>
        <taxon>Fungi</taxon>
        <taxon>Dikarya</taxon>
        <taxon>Basidiomycota</taxon>
        <taxon>Agaricomycotina</taxon>
        <taxon>Agaricomycetes</taxon>
        <taxon>Gloeophyllales</taxon>
        <taxon>Gloeophyllaceae</taxon>
        <taxon>Neolentinus</taxon>
    </lineage>
</organism>
<gene>
    <name evidence="1" type="ORF">NEOLEDRAFT_1179694</name>
</gene>
<dbReference type="AlphaFoldDB" id="A0A165RKI2"/>
<sequence length="240" mass="25250">MASTPIQAPEVTEKALLVKNVVMLDVDMLDTKYQVPVYNGGKKACILLIMLCIILNIFKKPDSPAVDSYGSGDNMGSTSAFPAMGDGEIMNINEEASSETGQSLQDFCITQADVGTGGDDAEGDCTLAVIADHVSHGTLVQAKPASILVKRVPPSGYDGIHNYHNVYKIHIQGQTDAAIPETDTMTGTSQPPSLADDVNTLSSKSSLAGGLNVTMNVNIPHGCVTNVQVTVNQGSLTNRL</sequence>
<dbReference type="EMBL" id="KV425581">
    <property type="protein sequence ID" value="KZT23943.1"/>
    <property type="molecule type" value="Genomic_DNA"/>
</dbReference>